<dbReference type="Proteomes" id="UP001066276">
    <property type="component" value="Chromosome 3_1"/>
</dbReference>
<proteinExistence type="predicted"/>
<evidence type="ECO:0000313" key="1">
    <source>
        <dbReference type="EMBL" id="KAJ1186563.1"/>
    </source>
</evidence>
<gene>
    <name evidence="1" type="ORF">NDU88_003344</name>
</gene>
<sequence length="67" mass="7585">MRAGRAKEQSATWERCNPRGMQITIEGRSEILTTMVWCAILESHLFRLRGECTGFCGEEINWLVPGG</sequence>
<name>A0AAV7UFY4_PLEWA</name>
<comment type="caution">
    <text evidence="1">The sequence shown here is derived from an EMBL/GenBank/DDBJ whole genome shotgun (WGS) entry which is preliminary data.</text>
</comment>
<accession>A0AAV7UFY4</accession>
<keyword evidence="2" id="KW-1185">Reference proteome</keyword>
<dbReference type="EMBL" id="JANPWB010000005">
    <property type="protein sequence ID" value="KAJ1186563.1"/>
    <property type="molecule type" value="Genomic_DNA"/>
</dbReference>
<evidence type="ECO:0000313" key="2">
    <source>
        <dbReference type="Proteomes" id="UP001066276"/>
    </source>
</evidence>
<reference evidence="1" key="1">
    <citation type="journal article" date="2022" name="bioRxiv">
        <title>Sequencing and chromosome-scale assembly of the giantPleurodeles waltlgenome.</title>
        <authorList>
            <person name="Brown T."/>
            <person name="Elewa A."/>
            <person name="Iarovenko S."/>
            <person name="Subramanian E."/>
            <person name="Araus A.J."/>
            <person name="Petzold A."/>
            <person name="Susuki M."/>
            <person name="Suzuki K.-i.T."/>
            <person name="Hayashi T."/>
            <person name="Toyoda A."/>
            <person name="Oliveira C."/>
            <person name="Osipova E."/>
            <person name="Leigh N.D."/>
            <person name="Simon A."/>
            <person name="Yun M.H."/>
        </authorList>
    </citation>
    <scope>NUCLEOTIDE SEQUENCE</scope>
    <source>
        <strain evidence="1">20211129_DDA</strain>
        <tissue evidence="1">Liver</tissue>
    </source>
</reference>
<organism evidence="1 2">
    <name type="scientific">Pleurodeles waltl</name>
    <name type="common">Iberian ribbed newt</name>
    <dbReference type="NCBI Taxonomy" id="8319"/>
    <lineage>
        <taxon>Eukaryota</taxon>
        <taxon>Metazoa</taxon>
        <taxon>Chordata</taxon>
        <taxon>Craniata</taxon>
        <taxon>Vertebrata</taxon>
        <taxon>Euteleostomi</taxon>
        <taxon>Amphibia</taxon>
        <taxon>Batrachia</taxon>
        <taxon>Caudata</taxon>
        <taxon>Salamandroidea</taxon>
        <taxon>Salamandridae</taxon>
        <taxon>Pleurodelinae</taxon>
        <taxon>Pleurodeles</taxon>
    </lineage>
</organism>
<dbReference type="AlphaFoldDB" id="A0AAV7UFY4"/>
<protein>
    <submittedName>
        <fullName evidence="1">Uncharacterized protein</fullName>
    </submittedName>
</protein>